<organism evidence="1 2">
    <name type="scientific">Rhizoctonia solani</name>
    <dbReference type="NCBI Taxonomy" id="456999"/>
    <lineage>
        <taxon>Eukaryota</taxon>
        <taxon>Fungi</taxon>
        <taxon>Dikarya</taxon>
        <taxon>Basidiomycota</taxon>
        <taxon>Agaricomycotina</taxon>
        <taxon>Agaricomycetes</taxon>
        <taxon>Cantharellales</taxon>
        <taxon>Ceratobasidiaceae</taxon>
        <taxon>Rhizoctonia</taxon>
    </lineage>
</organism>
<protein>
    <submittedName>
        <fullName evidence="1">Uncharacterized protein</fullName>
    </submittedName>
</protein>
<dbReference type="AlphaFoldDB" id="A0A8H7I6H9"/>
<gene>
    <name evidence="1" type="ORF">RHS01_08006</name>
</gene>
<dbReference type="Proteomes" id="UP000614334">
    <property type="component" value="Unassembled WGS sequence"/>
</dbReference>
<dbReference type="EMBL" id="JACYCF010000016">
    <property type="protein sequence ID" value="KAF8752307.1"/>
    <property type="molecule type" value="Genomic_DNA"/>
</dbReference>
<reference evidence="1" key="1">
    <citation type="submission" date="2020-09" db="EMBL/GenBank/DDBJ databases">
        <title>Comparative genome analyses of four rice-infecting Rhizoctonia solani isolates reveal extensive enrichment of homogalacturonan modification genes.</title>
        <authorList>
            <person name="Lee D.-Y."/>
            <person name="Jeon J."/>
            <person name="Kim K.-T."/>
            <person name="Cheong K."/>
            <person name="Song H."/>
            <person name="Choi G."/>
            <person name="Ko J."/>
            <person name="Opiyo S.O."/>
            <person name="Zuo S."/>
            <person name="Madhav S."/>
            <person name="Lee Y.-H."/>
            <person name="Wang G.-L."/>
        </authorList>
    </citation>
    <scope>NUCLEOTIDE SEQUENCE</scope>
    <source>
        <strain evidence="1">AG1-IA B2</strain>
    </source>
</reference>
<sequence>MPESPKASPTSRFAPVATTQRKCLWVYIRLEDAEQTRSAICTKAWSCRSVDKIGILQITFSQDDGLLDVLKNFRQVTEPSRRVAAPFLLSSSFANWSPPSDDYI</sequence>
<name>A0A8H7I6H9_9AGAM</name>
<evidence type="ECO:0000313" key="2">
    <source>
        <dbReference type="Proteomes" id="UP000614334"/>
    </source>
</evidence>
<accession>A0A8H7I6H9</accession>
<comment type="caution">
    <text evidence="1">The sequence shown here is derived from an EMBL/GenBank/DDBJ whole genome shotgun (WGS) entry which is preliminary data.</text>
</comment>
<evidence type="ECO:0000313" key="1">
    <source>
        <dbReference type="EMBL" id="KAF8752307.1"/>
    </source>
</evidence>
<proteinExistence type="predicted"/>